<dbReference type="InterPro" id="IPR024524">
    <property type="entry name" value="DUF3800"/>
</dbReference>
<protein>
    <recommendedName>
        <fullName evidence="3">DUF3800 domain-containing protein</fullName>
    </recommendedName>
</protein>
<comment type="caution">
    <text evidence="1">The sequence shown here is derived from an EMBL/GenBank/DDBJ whole genome shotgun (WGS) entry which is preliminary data.</text>
</comment>
<dbReference type="Proteomes" id="UP000029548">
    <property type="component" value="Unassembled WGS sequence"/>
</dbReference>
<gene>
    <name evidence="1" type="ORF">HMPREF1650_02725</name>
</gene>
<proteinExistence type="predicted"/>
<organism evidence="1 2">
    <name type="scientific">Corynebacterium freneyi DNF00450</name>
    <dbReference type="NCBI Taxonomy" id="1287475"/>
    <lineage>
        <taxon>Bacteria</taxon>
        <taxon>Bacillati</taxon>
        <taxon>Actinomycetota</taxon>
        <taxon>Actinomycetes</taxon>
        <taxon>Mycobacteriales</taxon>
        <taxon>Corynebacteriaceae</taxon>
        <taxon>Corynebacterium</taxon>
    </lineage>
</organism>
<dbReference type="eggNOG" id="ENOG50331HH">
    <property type="taxonomic scope" value="Bacteria"/>
</dbReference>
<reference evidence="1 2" key="1">
    <citation type="submission" date="2014-07" db="EMBL/GenBank/DDBJ databases">
        <authorList>
            <person name="McCorrison J."/>
            <person name="Sanka R."/>
            <person name="Torralba M."/>
            <person name="Gillis M."/>
            <person name="Haft D.H."/>
            <person name="Methe B."/>
            <person name="Sutton G."/>
            <person name="Nelson K.E."/>
        </authorList>
    </citation>
    <scope>NUCLEOTIDE SEQUENCE [LARGE SCALE GENOMIC DNA]</scope>
    <source>
        <strain evidence="1 2">DNF00450</strain>
    </source>
</reference>
<evidence type="ECO:0000313" key="2">
    <source>
        <dbReference type="Proteomes" id="UP000029548"/>
    </source>
</evidence>
<dbReference type="RefSeq" id="WP_035120554.1">
    <property type="nucleotide sequence ID" value="NZ_JRNE01000027.1"/>
</dbReference>
<dbReference type="Pfam" id="PF12686">
    <property type="entry name" value="DUF3800"/>
    <property type="match status" value="1"/>
</dbReference>
<accession>A0A095Y6I4</accession>
<sequence length="241" mass="27743">MLHAFVDESESDADYFFLSALIVKEDELEPLNRALDDLMVQYSTSTPIPAAAELHGHDMMQQKCDWKGLPVRLCAAVYLKAMTIIDEHATALYVECIDRVAQSERYARPFNHRTISIGFILERINEFAEKHDETVTVYLDDHYTAEEGRKEFVNYKANGTFGFRSSKLARIDSLDFYDSRAHRGLQAADLCTYIANRILTQKAAAPKVVKLQNQLWGRVSTIRDRGRYRVWPTRTKPRYQG</sequence>
<dbReference type="AlphaFoldDB" id="A0A095Y6I4"/>
<evidence type="ECO:0000313" key="1">
    <source>
        <dbReference type="EMBL" id="KGF18060.1"/>
    </source>
</evidence>
<name>A0A095Y6I4_9CORY</name>
<dbReference type="EMBL" id="JRNE01000027">
    <property type="protein sequence ID" value="KGF18060.1"/>
    <property type="molecule type" value="Genomic_DNA"/>
</dbReference>
<evidence type="ECO:0008006" key="3">
    <source>
        <dbReference type="Google" id="ProtNLM"/>
    </source>
</evidence>